<sequence length="120" mass="13868">MKIKIYLNDGEDHFFGFYNKFANRPELTMVHSLETTDDFDGVLTEEKIFEILAWVFYEFNVGESQHAKAYRAKLLRSLSVGDVVVVGETAWACEPIGWKRLTTDELQAAIIWDDETESVR</sequence>
<accession>A0A0K1LT78</accession>
<evidence type="ECO:0000313" key="1">
    <source>
        <dbReference type="EMBL" id="AKU45340.1"/>
    </source>
</evidence>
<dbReference type="Proteomes" id="UP000222075">
    <property type="component" value="Segment"/>
</dbReference>
<proteinExistence type="predicted"/>
<gene>
    <name evidence="1" type="ORF">MADRUGA_50</name>
</gene>
<organism evidence="1 2">
    <name type="scientific">Mycobacterium phage Madruga</name>
    <dbReference type="NCBI Taxonomy" id="1675552"/>
    <lineage>
        <taxon>Viruses</taxon>
        <taxon>Duplodnaviria</taxon>
        <taxon>Heunggongvirae</taxon>
        <taxon>Uroviricota</taxon>
        <taxon>Caudoviricetes</taxon>
        <taxon>Patiencevirus</taxon>
        <taxon>Patiencevirus patience</taxon>
    </lineage>
</organism>
<evidence type="ECO:0000313" key="2">
    <source>
        <dbReference type="Proteomes" id="UP000222075"/>
    </source>
</evidence>
<dbReference type="EMBL" id="KR997933">
    <property type="protein sequence ID" value="AKU45340.1"/>
    <property type="molecule type" value="Genomic_DNA"/>
</dbReference>
<reference evidence="1 2" key="1">
    <citation type="journal article" date="2016" name="BMC Microbiol.">
        <title>Characterization of mycobacteria and mycobacteriophages isolated from compost at the Sao Paulo Zoo Park Foundation in Brazil and creation of the new mycobacteriophage Cluster U.</title>
        <authorList>
            <person name="Lima-Junior J.D."/>
            <person name="Viana-Niero C."/>
            <person name="Conde Oliveira D.V."/>
            <person name="Machado G.E."/>
            <person name="Rabello M.C."/>
            <person name="Martins-Junior J."/>
            <person name="Martins L.F."/>
            <person name="Digiampietri L.A."/>
            <person name="da Silva A.M."/>
            <person name="Setubal J.C."/>
            <person name="Russell D.A."/>
            <person name="Jacobs-Sera D."/>
            <person name="Pope W.H."/>
            <person name="Hatfull G.F."/>
            <person name="Leao S.C."/>
        </authorList>
    </citation>
    <scope>NUCLEOTIDE SEQUENCE [LARGE SCALE GENOMIC DNA]</scope>
</reference>
<name>A0A0K1LT78_9CAUD</name>
<protein>
    <submittedName>
        <fullName evidence="1">Uncharacterized protein</fullName>
    </submittedName>
</protein>